<comment type="caution">
    <text evidence="2">The sequence shown here is derived from an EMBL/GenBank/DDBJ whole genome shotgun (WGS) entry which is preliminary data.</text>
</comment>
<evidence type="ECO:0000313" key="2">
    <source>
        <dbReference type="EMBL" id="CAF1027391.1"/>
    </source>
</evidence>
<dbReference type="EMBL" id="CAJNOJ010000070">
    <property type="protein sequence ID" value="CAF1027391.1"/>
    <property type="molecule type" value="Genomic_DNA"/>
</dbReference>
<gene>
    <name evidence="2" type="ORF">EDS130_LOCUS16222</name>
</gene>
<dbReference type="AlphaFoldDB" id="A0A814IR79"/>
<proteinExistence type="predicted"/>
<evidence type="ECO:0000313" key="3">
    <source>
        <dbReference type="Proteomes" id="UP000663852"/>
    </source>
</evidence>
<accession>A0A814IR79</accession>
<protein>
    <submittedName>
        <fullName evidence="2">Uncharacterized protein</fullName>
    </submittedName>
</protein>
<keyword evidence="1" id="KW-0732">Signal</keyword>
<reference evidence="2" key="1">
    <citation type="submission" date="2021-02" db="EMBL/GenBank/DDBJ databases">
        <authorList>
            <person name="Nowell W R."/>
        </authorList>
    </citation>
    <scope>NUCLEOTIDE SEQUENCE</scope>
</reference>
<feature type="chain" id="PRO_5032295246" evidence="1">
    <location>
        <begin position="21"/>
        <end position="180"/>
    </location>
</feature>
<evidence type="ECO:0000256" key="1">
    <source>
        <dbReference type="SAM" id="SignalP"/>
    </source>
</evidence>
<feature type="signal peptide" evidence="1">
    <location>
        <begin position="1"/>
        <end position="20"/>
    </location>
</feature>
<dbReference type="OrthoDB" id="10498487at2759"/>
<name>A0A814IR79_ADIRI</name>
<sequence>MVKSTLFFCILLITVIDSRAIRDRRQIQSRQTGQDVSNFISSGFNTIRDTVSPAAGYTFDQASQLWNRYKPNINQGINQIGQTWNQYKQQVNQGWNRFSQNFYPSYDYQNYGYNQYGYNPQQYPAYYNMPPNYDGQRAYPTYNTGNQWYQNYGPQQRSNGFVPPINPYQRSAFSDLNRIR</sequence>
<dbReference type="Proteomes" id="UP000663852">
    <property type="component" value="Unassembled WGS sequence"/>
</dbReference>
<organism evidence="2 3">
    <name type="scientific">Adineta ricciae</name>
    <name type="common">Rotifer</name>
    <dbReference type="NCBI Taxonomy" id="249248"/>
    <lineage>
        <taxon>Eukaryota</taxon>
        <taxon>Metazoa</taxon>
        <taxon>Spiralia</taxon>
        <taxon>Gnathifera</taxon>
        <taxon>Rotifera</taxon>
        <taxon>Eurotatoria</taxon>
        <taxon>Bdelloidea</taxon>
        <taxon>Adinetida</taxon>
        <taxon>Adinetidae</taxon>
        <taxon>Adineta</taxon>
    </lineage>
</organism>